<accession>A0A1V4BSG6</accession>
<name>A0A1V4BSG6_MICAE</name>
<gene>
    <name evidence="3" type="ORF">B1L04_15230</name>
</gene>
<dbReference type="Proteomes" id="UP000189835">
    <property type="component" value="Unassembled WGS sequence"/>
</dbReference>
<protein>
    <submittedName>
        <fullName evidence="3">Twitching motility protein PilT</fullName>
    </submittedName>
</protein>
<dbReference type="SUPFAM" id="SSF88723">
    <property type="entry name" value="PIN domain-like"/>
    <property type="match status" value="1"/>
</dbReference>
<dbReference type="Pfam" id="PF01850">
    <property type="entry name" value="PIN"/>
    <property type="match status" value="1"/>
</dbReference>
<evidence type="ECO:0000313" key="4">
    <source>
        <dbReference type="Proteomes" id="UP000189835"/>
    </source>
</evidence>
<comment type="caution">
    <text evidence="3">The sequence shown here is derived from an EMBL/GenBank/DDBJ whole genome shotgun (WGS) entry which is preliminary data.</text>
</comment>
<dbReference type="AlphaFoldDB" id="A0A1V4BSG6"/>
<dbReference type="Gene3D" id="3.40.50.1010">
    <property type="entry name" value="5'-nuclease"/>
    <property type="match status" value="1"/>
</dbReference>
<evidence type="ECO:0000259" key="2">
    <source>
        <dbReference type="Pfam" id="PF01850"/>
    </source>
</evidence>
<keyword evidence="1" id="KW-0460">Magnesium</keyword>
<dbReference type="RefSeq" id="WP_139374444.1">
    <property type="nucleotide sequence ID" value="NZ_MVGR01000004.1"/>
</dbReference>
<evidence type="ECO:0000313" key="3">
    <source>
        <dbReference type="EMBL" id="OPF17367.1"/>
    </source>
</evidence>
<dbReference type="InterPro" id="IPR029060">
    <property type="entry name" value="PIN-like_dom_sf"/>
</dbReference>
<dbReference type="InterPro" id="IPR002716">
    <property type="entry name" value="PIN_dom"/>
</dbReference>
<dbReference type="InterPro" id="IPR051619">
    <property type="entry name" value="TypeII_TA_RNase_PINc/VapC"/>
</dbReference>
<organism evidence="3 4">
    <name type="scientific">Microcystis aeruginosa KW</name>
    <dbReference type="NCBI Taxonomy" id="1960155"/>
    <lineage>
        <taxon>Bacteria</taxon>
        <taxon>Bacillati</taxon>
        <taxon>Cyanobacteriota</taxon>
        <taxon>Cyanophyceae</taxon>
        <taxon>Oscillatoriophycideae</taxon>
        <taxon>Chroococcales</taxon>
        <taxon>Microcystaceae</taxon>
        <taxon>Microcystis</taxon>
    </lineage>
</organism>
<feature type="domain" description="PIN" evidence="2">
    <location>
        <begin position="4"/>
        <end position="125"/>
    </location>
</feature>
<dbReference type="PANTHER" id="PTHR35901:SF1">
    <property type="entry name" value="EXONUCLEASE VAPC9"/>
    <property type="match status" value="1"/>
</dbReference>
<dbReference type="EMBL" id="MVGR01000004">
    <property type="protein sequence ID" value="OPF17367.1"/>
    <property type="molecule type" value="Genomic_DNA"/>
</dbReference>
<dbReference type="CDD" id="cd09873">
    <property type="entry name" value="PIN_Pae0151-like"/>
    <property type="match status" value="1"/>
</dbReference>
<evidence type="ECO:0000256" key="1">
    <source>
        <dbReference type="ARBA" id="ARBA00022842"/>
    </source>
</evidence>
<sequence length="145" mass="16246">MSSYCIDTSVFIKYLCPDEQEGAATELVGRALSGRIVLPCFAWAEIASVLRKKIRSGLLTEGEAGQLYSAFGELPIDYVDGEDIRERAWEMARMYGLLTLYDAVFLAVAERERANYWTADTVFLKALVPKPSYVFVLDGENERDG</sequence>
<dbReference type="PANTHER" id="PTHR35901">
    <property type="entry name" value="RIBONUCLEASE VAPC3"/>
    <property type="match status" value="1"/>
</dbReference>
<reference evidence="3 4" key="1">
    <citation type="submission" date="2017-02" db="EMBL/GenBank/DDBJ databases">
        <title>Genome sequence of Microcystis aeruginosa KW.</title>
        <authorList>
            <person name="Oh H.-M."/>
            <person name="Ahn C.-Y."/>
            <person name="Jeong H."/>
            <person name="Srivastava A."/>
            <person name="Lee H.-G."/>
            <person name="Kang S.-R."/>
        </authorList>
    </citation>
    <scope>NUCLEOTIDE SEQUENCE [LARGE SCALE GENOMIC DNA]</scope>
    <source>
        <strain evidence="3 4">KW</strain>
    </source>
</reference>
<dbReference type="InterPro" id="IPR044153">
    <property type="entry name" value="PIN_Pae0151-like"/>
</dbReference>
<proteinExistence type="predicted"/>